<reference evidence="3 4" key="1">
    <citation type="submission" date="2019-02" db="EMBL/GenBank/DDBJ databases">
        <authorList>
            <person name="Li S.-H."/>
        </authorList>
    </citation>
    <scope>NUCLEOTIDE SEQUENCE [LARGE SCALE GENOMIC DNA]</scope>
    <source>
        <strain evidence="3 4">IMCC14385</strain>
    </source>
</reference>
<keyword evidence="4" id="KW-1185">Reference proteome</keyword>
<protein>
    <submittedName>
        <fullName evidence="3">Alpha/beta hydrolase</fullName>
    </submittedName>
</protein>
<dbReference type="EMBL" id="CP036422">
    <property type="protein sequence ID" value="QFU77865.1"/>
    <property type="molecule type" value="Genomic_DNA"/>
</dbReference>
<evidence type="ECO:0000256" key="1">
    <source>
        <dbReference type="ARBA" id="ARBA00022801"/>
    </source>
</evidence>
<dbReference type="SUPFAM" id="SSF53474">
    <property type="entry name" value="alpha/beta-Hydrolases"/>
    <property type="match status" value="1"/>
</dbReference>
<dbReference type="Proteomes" id="UP000326287">
    <property type="component" value="Chromosome"/>
</dbReference>
<dbReference type="Pfam" id="PF07859">
    <property type="entry name" value="Abhydrolase_3"/>
    <property type="match status" value="1"/>
</dbReference>
<dbReference type="OrthoDB" id="9806180at2"/>
<dbReference type="Gene3D" id="3.40.50.1820">
    <property type="entry name" value="alpha/beta hydrolase"/>
    <property type="match status" value="1"/>
</dbReference>
<evidence type="ECO:0000259" key="2">
    <source>
        <dbReference type="Pfam" id="PF07859"/>
    </source>
</evidence>
<dbReference type="GO" id="GO:0016787">
    <property type="term" value="F:hydrolase activity"/>
    <property type="evidence" value="ECO:0007669"/>
    <property type="project" value="UniProtKB-KW"/>
</dbReference>
<evidence type="ECO:0000313" key="4">
    <source>
        <dbReference type="Proteomes" id="UP000326287"/>
    </source>
</evidence>
<feature type="domain" description="Alpha/beta hydrolase fold-3" evidence="2">
    <location>
        <begin position="63"/>
        <end position="270"/>
    </location>
</feature>
<dbReference type="InterPro" id="IPR013094">
    <property type="entry name" value="AB_hydrolase_3"/>
</dbReference>
<dbReference type="InterPro" id="IPR029058">
    <property type="entry name" value="AB_hydrolase_fold"/>
</dbReference>
<dbReference type="InterPro" id="IPR050300">
    <property type="entry name" value="GDXG_lipolytic_enzyme"/>
</dbReference>
<dbReference type="PANTHER" id="PTHR48081">
    <property type="entry name" value="AB HYDROLASE SUPERFAMILY PROTEIN C4A8.06C"/>
    <property type="match status" value="1"/>
</dbReference>
<accession>A0A5P9NQV8</accession>
<gene>
    <name evidence="3" type="ORF">EY643_11825</name>
</gene>
<dbReference type="KEGG" id="halc:EY643_11825"/>
<sequence>MPKILRFPRVVKLLNYVVERFRQAKVIEGVHLEERTIRSSDGTATLRLVIYRPENVSGELPALLYCHGGGYIMGNPEQSVEMIEKFIKTRPCVVIAPDYRKSFTKPFPAGFDDCYDTLLWARDHAAELGIAATRFIVAGHSAGGGLAAAVTLKARDTQDVDIAFQMPIYPMIDDTQPDDPAREIHTPVWDTRMNKLGWGAYLAGLKRSGEEIPAYAAPARNSDYRGFPPTITFVGTLEPFYWETAAYVDALRSEQVDVAYEEYEGCYHAFDALGGQAEVSRKARAFTYDNFAAFYDKYVVSGADASGVPS</sequence>
<dbReference type="PANTHER" id="PTHR48081:SF8">
    <property type="entry name" value="ALPHA_BETA HYDROLASE FOLD-3 DOMAIN-CONTAINING PROTEIN-RELATED"/>
    <property type="match status" value="1"/>
</dbReference>
<keyword evidence="1 3" id="KW-0378">Hydrolase</keyword>
<evidence type="ECO:0000313" key="3">
    <source>
        <dbReference type="EMBL" id="QFU77865.1"/>
    </source>
</evidence>
<organism evidence="3 4">
    <name type="scientific">Halioglobus maricola</name>
    <dbReference type="NCBI Taxonomy" id="2601894"/>
    <lineage>
        <taxon>Bacteria</taxon>
        <taxon>Pseudomonadati</taxon>
        <taxon>Pseudomonadota</taxon>
        <taxon>Gammaproteobacteria</taxon>
        <taxon>Cellvibrionales</taxon>
        <taxon>Halieaceae</taxon>
        <taxon>Halioglobus</taxon>
    </lineage>
</organism>
<dbReference type="AlphaFoldDB" id="A0A5P9NQV8"/>
<proteinExistence type="predicted"/>
<name>A0A5P9NQV8_9GAMM</name>